<proteinExistence type="predicted"/>
<name>A0A0B2ULT4_9MICR</name>
<evidence type="ECO:0000313" key="2">
    <source>
        <dbReference type="Proteomes" id="UP000031056"/>
    </source>
</evidence>
<dbReference type="VEuPathDB" id="MicrosporidiaDB:M896_021000"/>
<dbReference type="RefSeq" id="XP_014564305.1">
    <property type="nucleotide sequence ID" value="XM_014708819.1"/>
</dbReference>
<reference evidence="1 2" key="1">
    <citation type="journal article" date="2014" name="MBio">
        <title>The Ordospora colligata genome; evolution of extreme reduction in microsporidia and host-to-parasite horizontal gene transfer.</title>
        <authorList>
            <person name="Pombert J.-F."/>
            <person name="Haag K.L."/>
            <person name="Beidas S."/>
            <person name="Ebert D."/>
            <person name="Keeling P.J."/>
        </authorList>
    </citation>
    <scope>NUCLEOTIDE SEQUENCE [LARGE SCALE GENOMIC DNA]</scope>
    <source>
        <strain evidence="1 2">OC4</strain>
    </source>
</reference>
<dbReference type="EMBL" id="JOKQ01000002">
    <property type="protein sequence ID" value="KHN70263.1"/>
    <property type="molecule type" value="Genomic_DNA"/>
</dbReference>
<dbReference type="HOGENOM" id="CLU_1562863_0_0_1"/>
<evidence type="ECO:0000313" key="1">
    <source>
        <dbReference type="EMBL" id="KHN70263.1"/>
    </source>
</evidence>
<organism evidence="1 2">
    <name type="scientific">Ordospora colligata OC4</name>
    <dbReference type="NCBI Taxonomy" id="1354746"/>
    <lineage>
        <taxon>Eukaryota</taxon>
        <taxon>Fungi</taxon>
        <taxon>Fungi incertae sedis</taxon>
        <taxon>Microsporidia</taxon>
        <taxon>Ordosporidae</taxon>
        <taxon>Ordospora</taxon>
    </lineage>
</organism>
<dbReference type="PANTHER" id="PTHR28027:SF2">
    <property type="entry name" value="TRANSCRIPTIONAL REGULATOR MIT1"/>
    <property type="match status" value="1"/>
</dbReference>
<dbReference type="InParanoid" id="A0A0B2ULT4"/>
<dbReference type="OrthoDB" id="5572844at2759"/>
<sequence>MLQIESFYGTLENESDCIVLIDMARNGLIPRIQRRLTSDERRAIRHGSVFVYCEEESAIRRWTDDMAWSPSRIQGAFMAYKQMLATSPMIKKTYSATCASRNFHIVAYSTASDRHPALPSPSLLYTASRLPTDIRIKKKLSFRTIDLPRPHIEHPETHDDFALGTYWY</sequence>
<gene>
    <name evidence="1" type="ORF">M896_021000</name>
</gene>
<keyword evidence="2" id="KW-1185">Reference proteome</keyword>
<dbReference type="InterPro" id="IPR018608">
    <property type="entry name" value="Gti1/Pac2"/>
</dbReference>
<dbReference type="AlphaFoldDB" id="A0A0B2ULT4"/>
<comment type="caution">
    <text evidence="1">The sequence shown here is derived from an EMBL/GenBank/DDBJ whole genome shotgun (WGS) entry which is preliminary data.</text>
</comment>
<accession>A0A0B2ULT4</accession>
<protein>
    <recommendedName>
        <fullName evidence="3">Gluconate transport-inducing protein</fullName>
    </recommendedName>
</protein>
<evidence type="ECO:0008006" key="3">
    <source>
        <dbReference type="Google" id="ProtNLM"/>
    </source>
</evidence>
<dbReference type="PANTHER" id="PTHR28027">
    <property type="entry name" value="TRANSCRIPTIONAL REGULATOR MIT1"/>
    <property type="match status" value="1"/>
</dbReference>
<dbReference type="Proteomes" id="UP000031056">
    <property type="component" value="Unassembled WGS sequence"/>
</dbReference>
<dbReference type="GO" id="GO:0003677">
    <property type="term" value="F:DNA binding"/>
    <property type="evidence" value="ECO:0007669"/>
    <property type="project" value="TreeGrafter"/>
</dbReference>
<dbReference type="GeneID" id="26261195"/>
<dbReference type="Pfam" id="PF09729">
    <property type="entry name" value="Gti1_Pac2"/>
    <property type="match status" value="1"/>
</dbReference>